<evidence type="ECO:0000256" key="1">
    <source>
        <dbReference type="ARBA" id="ARBA00004429"/>
    </source>
</evidence>
<comment type="subcellular location">
    <subcellularLocation>
        <location evidence="1">Cell inner membrane</location>
        <topology evidence="1">Multi-pass membrane protein</topology>
    </subcellularLocation>
</comment>
<organism evidence="11 12">
    <name type="scientific">Caldalkalibacillus uzonensis</name>
    <dbReference type="NCBI Taxonomy" id="353224"/>
    <lineage>
        <taxon>Bacteria</taxon>
        <taxon>Bacillati</taxon>
        <taxon>Bacillota</taxon>
        <taxon>Bacilli</taxon>
        <taxon>Bacillales</taxon>
        <taxon>Bacillaceae</taxon>
        <taxon>Caldalkalibacillus</taxon>
    </lineage>
</organism>
<evidence type="ECO:0000256" key="4">
    <source>
        <dbReference type="ARBA" id="ARBA00022519"/>
    </source>
</evidence>
<comment type="similarity">
    <text evidence="8">Belongs to the TRAP transporter small permease family.</text>
</comment>
<protein>
    <submittedName>
        <fullName evidence="11">TRAP-type C4-dicarboxylate transport system permease small subunit</fullName>
    </submittedName>
</protein>
<feature type="domain" description="Tripartite ATP-independent periplasmic transporters DctQ component" evidence="10">
    <location>
        <begin position="29"/>
        <end position="152"/>
    </location>
</feature>
<keyword evidence="12" id="KW-1185">Reference proteome</keyword>
<evidence type="ECO:0000256" key="9">
    <source>
        <dbReference type="SAM" id="Phobius"/>
    </source>
</evidence>
<evidence type="ECO:0000256" key="2">
    <source>
        <dbReference type="ARBA" id="ARBA00022448"/>
    </source>
</evidence>
<dbReference type="EMBL" id="JAUSUQ010000005">
    <property type="protein sequence ID" value="MDQ0338801.1"/>
    <property type="molecule type" value="Genomic_DNA"/>
</dbReference>
<evidence type="ECO:0000313" key="12">
    <source>
        <dbReference type="Proteomes" id="UP001232445"/>
    </source>
</evidence>
<sequence length="167" mass="18995">MKLLRRTNDVLQGMSRLLHTCSMFILLFMMFLVCTDVLGRFFLNRPIRGTFELAEIGLGLLIFFSLSYTHLCREHISIDFIVKKFPKRIQLVIDVVVGLIIFILQLLIAWKMIQYGSRVMASNQVTADLGLPLYPFVYLAAVGTLLFALVALFRSSVKDEGGTRNES</sequence>
<feature type="transmembrane region" description="Helical" evidence="9">
    <location>
        <begin position="49"/>
        <end position="71"/>
    </location>
</feature>
<dbReference type="InterPro" id="IPR055348">
    <property type="entry name" value="DctQ"/>
</dbReference>
<keyword evidence="6 9" id="KW-1133">Transmembrane helix</keyword>
<evidence type="ECO:0000256" key="8">
    <source>
        <dbReference type="ARBA" id="ARBA00038436"/>
    </source>
</evidence>
<keyword evidence="5 9" id="KW-0812">Transmembrane</keyword>
<feature type="transmembrane region" description="Helical" evidence="9">
    <location>
        <begin position="91"/>
        <end position="113"/>
    </location>
</feature>
<reference evidence="11 12" key="1">
    <citation type="submission" date="2023-07" db="EMBL/GenBank/DDBJ databases">
        <title>Genomic Encyclopedia of Type Strains, Phase IV (KMG-IV): sequencing the most valuable type-strain genomes for metagenomic binning, comparative biology and taxonomic classification.</title>
        <authorList>
            <person name="Goeker M."/>
        </authorList>
    </citation>
    <scope>NUCLEOTIDE SEQUENCE [LARGE SCALE GENOMIC DNA]</scope>
    <source>
        <strain evidence="11 12">DSM 17740</strain>
    </source>
</reference>
<dbReference type="Pfam" id="PF04290">
    <property type="entry name" value="DctQ"/>
    <property type="match status" value="1"/>
</dbReference>
<dbReference type="InterPro" id="IPR007387">
    <property type="entry name" value="TRAP_DctQ"/>
</dbReference>
<evidence type="ECO:0000259" key="10">
    <source>
        <dbReference type="Pfam" id="PF04290"/>
    </source>
</evidence>
<feature type="transmembrane region" description="Helical" evidence="9">
    <location>
        <begin position="133"/>
        <end position="153"/>
    </location>
</feature>
<accession>A0ABU0CQW4</accession>
<evidence type="ECO:0000256" key="7">
    <source>
        <dbReference type="ARBA" id="ARBA00023136"/>
    </source>
</evidence>
<evidence type="ECO:0000313" key="11">
    <source>
        <dbReference type="EMBL" id="MDQ0338801.1"/>
    </source>
</evidence>
<name>A0ABU0CQW4_9BACI</name>
<evidence type="ECO:0000256" key="6">
    <source>
        <dbReference type="ARBA" id="ARBA00022989"/>
    </source>
</evidence>
<dbReference type="PANTHER" id="PTHR35011">
    <property type="entry name" value="2,3-DIKETO-L-GULONATE TRAP TRANSPORTER SMALL PERMEASE PROTEIN YIAM"/>
    <property type="match status" value="1"/>
</dbReference>
<evidence type="ECO:0000256" key="5">
    <source>
        <dbReference type="ARBA" id="ARBA00022692"/>
    </source>
</evidence>
<keyword evidence="2" id="KW-0813">Transport</keyword>
<feature type="transmembrane region" description="Helical" evidence="9">
    <location>
        <begin position="21"/>
        <end position="43"/>
    </location>
</feature>
<dbReference type="Proteomes" id="UP001232445">
    <property type="component" value="Unassembled WGS sequence"/>
</dbReference>
<keyword evidence="3" id="KW-1003">Cell membrane</keyword>
<keyword evidence="4" id="KW-0997">Cell inner membrane</keyword>
<gene>
    <name evidence="11" type="ORF">J2S00_001587</name>
</gene>
<proteinExistence type="inferred from homology"/>
<dbReference type="PANTHER" id="PTHR35011:SF2">
    <property type="entry name" value="2,3-DIKETO-L-GULONATE TRAP TRANSPORTER SMALL PERMEASE PROTEIN YIAM"/>
    <property type="match status" value="1"/>
</dbReference>
<dbReference type="RefSeq" id="WP_307337763.1">
    <property type="nucleotide sequence ID" value="NZ_JAUSUQ010000005.1"/>
</dbReference>
<keyword evidence="7 9" id="KW-0472">Membrane</keyword>
<comment type="caution">
    <text evidence="11">The sequence shown here is derived from an EMBL/GenBank/DDBJ whole genome shotgun (WGS) entry which is preliminary data.</text>
</comment>
<evidence type="ECO:0000256" key="3">
    <source>
        <dbReference type="ARBA" id="ARBA00022475"/>
    </source>
</evidence>